<proteinExistence type="predicted"/>
<organism evidence="1 2">
    <name type="scientific">Immersiella caudata</name>
    <dbReference type="NCBI Taxonomy" id="314043"/>
    <lineage>
        <taxon>Eukaryota</taxon>
        <taxon>Fungi</taxon>
        <taxon>Dikarya</taxon>
        <taxon>Ascomycota</taxon>
        <taxon>Pezizomycotina</taxon>
        <taxon>Sordariomycetes</taxon>
        <taxon>Sordariomycetidae</taxon>
        <taxon>Sordariales</taxon>
        <taxon>Lasiosphaeriaceae</taxon>
        <taxon>Immersiella</taxon>
    </lineage>
</organism>
<gene>
    <name evidence="1" type="ORF">B0T14DRAFT_276158</name>
</gene>
<keyword evidence="2" id="KW-1185">Reference proteome</keyword>
<protein>
    <submittedName>
        <fullName evidence="1">Uncharacterized protein</fullName>
    </submittedName>
</protein>
<dbReference type="AlphaFoldDB" id="A0AA39WDB6"/>
<comment type="caution">
    <text evidence="1">The sequence shown here is derived from an EMBL/GenBank/DDBJ whole genome shotgun (WGS) entry which is preliminary data.</text>
</comment>
<evidence type="ECO:0000313" key="2">
    <source>
        <dbReference type="Proteomes" id="UP001175000"/>
    </source>
</evidence>
<dbReference type="EMBL" id="JAULSU010000006">
    <property type="protein sequence ID" value="KAK0613292.1"/>
    <property type="molecule type" value="Genomic_DNA"/>
</dbReference>
<sequence>MLKFKARGNVVDEKSKKTYNTRDSLVVTDPTTSLALTGLSMGERTGSRVLQWVWSYVVVAAARSPFDSIDNERLGHLQDTLNTYPN</sequence>
<dbReference type="Proteomes" id="UP001175000">
    <property type="component" value="Unassembled WGS sequence"/>
</dbReference>
<name>A0AA39WDB6_9PEZI</name>
<reference evidence="1" key="1">
    <citation type="submission" date="2023-06" db="EMBL/GenBank/DDBJ databases">
        <title>Genome-scale phylogeny and comparative genomics of the fungal order Sordariales.</title>
        <authorList>
            <consortium name="Lawrence Berkeley National Laboratory"/>
            <person name="Hensen N."/>
            <person name="Bonometti L."/>
            <person name="Westerberg I."/>
            <person name="Brannstrom I.O."/>
            <person name="Guillou S."/>
            <person name="Cros-Aarteil S."/>
            <person name="Calhoun S."/>
            <person name="Haridas S."/>
            <person name="Kuo A."/>
            <person name="Mondo S."/>
            <person name="Pangilinan J."/>
            <person name="Riley R."/>
            <person name="Labutti K."/>
            <person name="Andreopoulos B."/>
            <person name="Lipzen A."/>
            <person name="Chen C."/>
            <person name="Yanf M."/>
            <person name="Daum C."/>
            <person name="Ng V."/>
            <person name="Clum A."/>
            <person name="Steindorff A."/>
            <person name="Ohm R."/>
            <person name="Martin F."/>
            <person name="Silar P."/>
            <person name="Natvig D."/>
            <person name="Lalanne C."/>
            <person name="Gautier V."/>
            <person name="Ament-Velasquez S.L."/>
            <person name="Kruys A."/>
            <person name="Hutchinson M.I."/>
            <person name="Powell A.J."/>
            <person name="Barry K."/>
            <person name="Miller A.N."/>
            <person name="Grigoriev I.V."/>
            <person name="Debuchy R."/>
            <person name="Gladieux P."/>
            <person name="Thoren M.H."/>
            <person name="Johannesson H."/>
        </authorList>
    </citation>
    <scope>NUCLEOTIDE SEQUENCE</scope>
    <source>
        <strain evidence="1">CBS 606.72</strain>
    </source>
</reference>
<evidence type="ECO:0000313" key="1">
    <source>
        <dbReference type="EMBL" id="KAK0613292.1"/>
    </source>
</evidence>
<accession>A0AA39WDB6</accession>